<dbReference type="GO" id="GO:0004326">
    <property type="term" value="F:tetrahydrofolylpolyglutamate synthase activity"/>
    <property type="evidence" value="ECO:0007669"/>
    <property type="project" value="InterPro"/>
</dbReference>
<dbReference type="InterPro" id="IPR036565">
    <property type="entry name" value="Mur-like_cat_sf"/>
</dbReference>
<evidence type="ECO:0000256" key="2">
    <source>
        <dbReference type="ARBA" id="ARBA00022490"/>
    </source>
</evidence>
<keyword evidence="2" id="KW-0963">Cytoplasm</keyword>
<keyword evidence="5" id="KW-0067">ATP-binding</keyword>
<evidence type="ECO:0000256" key="10">
    <source>
        <dbReference type="SAM" id="Phobius"/>
    </source>
</evidence>
<keyword evidence="9" id="KW-0131">Cell cycle</keyword>
<dbReference type="PANTHER" id="PTHR23135">
    <property type="entry name" value="MUR LIGASE FAMILY MEMBER"/>
    <property type="match status" value="1"/>
</dbReference>
<feature type="domain" description="Mur ligase C-terminal" evidence="11">
    <location>
        <begin position="285"/>
        <end position="318"/>
    </location>
</feature>
<feature type="transmembrane region" description="Helical" evidence="10">
    <location>
        <begin position="21"/>
        <end position="44"/>
    </location>
</feature>
<evidence type="ECO:0000256" key="3">
    <source>
        <dbReference type="ARBA" id="ARBA00022598"/>
    </source>
</evidence>
<comment type="caution">
    <text evidence="13">The sequence shown here is derived from an EMBL/GenBank/DDBJ whole genome shotgun (WGS) entry which is preliminary data.</text>
</comment>
<proteinExistence type="inferred from homology"/>
<feature type="domain" description="Mur ligase C-terminal" evidence="11">
    <location>
        <begin position="338"/>
        <end position="435"/>
    </location>
</feature>
<dbReference type="GO" id="GO:0051301">
    <property type="term" value="P:cell division"/>
    <property type="evidence" value="ECO:0007669"/>
    <property type="project" value="UniProtKB-KW"/>
</dbReference>
<dbReference type="PANTHER" id="PTHR23135:SF4">
    <property type="entry name" value="UDP-N-ACETYLMURAMOYL-L-ALANYL-D-GLUTAMATE--2,6-DIAMINOPIMELATE LIGASE MURE HOMOLOG, CHLOROPLASTIC"/>
    <property type="match status" value="1"/>
</dbReference>
<evidence type="ECO:0000313" key="14">
    <source>
        <dbReference type="Proteomes" id="UP000178911"/>
    </source>
</evidence>
<dbReference type="EMBL" id="MGKJ01000010">
    <property type="protein sequence ID" value="OGN24571.1"/>
    <property type="molecule type" value="Genomic_DNA"/>
</dbReference>
<evidence type="ECO:0000256" key="7">
    <source>
        <dbReference type="ARBA" id="ARBA00022984"/>
    </source>
</evidence>
<evidence type="ECO:0000313" key="13">
    <source>
        <dbReference type="EMBL" id="OGN24571.1"/>
    </source>
</evidence>
<accession>A0A1F8GGZ2</accession>
<evidence type="ECO:0000259" key="11">
    <source>
        <dbReference type="Pfam" id="PF02875"/>
    </source>
</evidence>
<dbReference type="Pfam" id="PF08245">
    <property type="entry name" value="Mur_ligase_M"/>
    <property type="match status" value="1"/>
</dbReference>
<keyword evidence="10" id="KW-1133">Transmembrane helix</keyword>
<organism evidence="13 14">
    <name type="scientific">Candidatus Yanofskybacteria bacterium RIFCSPLOWO2_01_FULL_43_22</name>
    <dbReference type="NCBI Taxonomy" id="1802695"/>
    <lineage>
        <taxon>Bacteria</taxon>
        <taxon>Candidatus Yanofskyibacteriota</taxon>
    </lineage>
</organism>
<keyword evidence="9" id="KW-0132">Cell division</keyword>
<name>A0A1F8GGZ2_9BACT</name>
<comment type="pathway">
    <text evidence="9">Cell wall biogenesis; peptidoglycan biosynthesis.</text>
</comment>
<keyword evidence="8 9" id="KW-0961">Cell wall biogenesis/degradation</keyword>
<comment type="similarity">
    <text evidence="1">Belongs to the MurCDEF family. MurE subfamily.</text>
</comment>
<dbReference type="AlphaFoldDB" id="A0A1F8GGZ2"/>
<dbReference type="NCBIfam" id="TIGR01085">
    <property type="entry name" value="murE"/>
    <property type="match status" value="1"/>
</dbReference>
<protein>
    <recommendedName>
        <fullName evidence="15">UDP-N-acetylmuramyl-tripeptide synthetase</fullName>
    </recommendedName>
</protein>
<dbReference type="PROSITE" id="PS01011">
    <property type="entry name" value="FOLYLPOLYGLU_SYNT_1"/>
    <property type="match status" value="1"/>
</dbReference>
<dbReference type="Gene3D" id="3.90.190.20">
    <property type="entry name" value="Mur ligase, C-terminal domain"/>
    <property type="match status" value="1"/>
</dbReference>
<keyword evidence="3" id="KW-0436">Ligase</keyword>
<keyword evidence="10" id="KW-0472">Membrane</keyword>
<dbReference type="SUPFAM" id="SSF53244">
    <property type="entry name" value="MurD-like peptide ligases, peptide-binding domain"/>
    <property type="match status" value="1"/>
</dbReference>
<dbReference type="InterPro" id="IPR004101">
    <property type="entry name" value="Mur_ligase_C"/>
</dbReference>
<feature type="domain" description="Mur ligase central" evidence="12">
    <location>
        <begin position="68"/>
        <end position="262"/>
    </location>
</feature>
<dbReference type="STRING" id="1802695.A3A13_00635"/>
<gene>
    <name evidence="13" type="ORF">A3A13_00635</name>
</gene>
<dbReference type="SUPFAM" id="SSF53623">
    <property type="entry name" value="MurD-like peptide ligases, catalytic domain"/>
    <property type="match status" value="1"/>
</dbReference>
<dbReference type="GO" id="GO:0008360">
    <property type="term" value="P:regulation of cell shape"/>
    <property type="evidence" value="ECO:0007669"/>
    <property type="project" value="UniProtKB-KW"/>
</dbReference>
<sequence length="464" mass="51948">MFREGWLDKALRSVKKLIPKSVFDFFAPIYHATLAYTGALIYGFPSGFPWRLAPPFFKRAGAMKVIGVTGTKGKSTVIYLTSKILEANGDGVAAIGSLGYKIKDKEWPNTLKMTMPGRFKLQKFLRQAKNAGCKYVVLEVTSEGIKQKRHLGVKFDCAVFTNLHKEHIESHGSFENYYKAKQELFKKISNIHVINADDPRVDLFGNFSAKHKIFYGLEKGDLVADKIQPTEKGTSFELYGTHFDTHLAGEFNIMNCLAALAVGAMYKIDLPTMKPVLESVKFIPGRMEFIQREPFGVVIDYAHTPESLEAVYKTLKSLRITDYGLRIKKDSNNSQFEMRNKLICVLGAAGGGRDRWKRPEFGRIAAEYCDEIILTNEDPYEEDPEKIIEDIFSGISSSQKFKNSEVFKVMDRRKAIETALMSAGGGGVVIITGKGSETSMAVAGGKKLPWSDKDIVRELLQLSK</sequence>
<keyword evidence="10" id="KW-0812">Transmembrane</keyword>
<dbReference type="Pfam" id="PF02875">
    <property type="entry name" value="Mur_ligase_C"/>
    <property type="match status" value="2"/>
</dbReference>
<dbReference type="InterPro" id="IPR005761">
    <property type="entry name" value="UDP-N-AcMur-Glu-dNH2Pim_ligase"/>
</dbReference>
<evidence type="ECO:0000256" key="4">
    <source>
        <dbReference type="ARBA" id="ARBA00022741"/>
    </source>
</evidence>
<evidence type="ECO:0000256" key="1">
    <source>
        <dbReference type="ARBA" id="ARBA00005898"/>
    </source>
</evidence>
<dbReference type="InterPro" id="IPR036615">
    <property type="entry name" value="Mur_ligase_C_dom_sf"/>
</dbReference>
<dbReference type="InterPro" id="IPR013221">
    <property type="entry name" value="Mur_ligase_cen"/>
</dbReference>
<dbReference type="GO" id="GO:0005524">
    <property type="term" value="F:ATP binding"/>
    <property type="evidence" value="ECO:0007669"/>
    <property type="project" value="UniProtKB-KW"/>
</dbReference>
<evidence type="ECO:0000256" key="9">
    <source>
        <dbReference type="RuleBase" id="RU004135"/>
    </source>
</evidence>
<comment type="subcellular location">
    <subcellularLocation>
        <location evidence="9">Cytoplasm</location>
    </subcellularLocation>
</comment>
<keyword evidence="6 9" id="KW-0133">Cell shape</keyword>
<evidence type="ECO:0000256" key="8">
    <source>
        <dbReference type="ARBA" id="ARBA00023316"/>
    </source>
</evidence>
<dbReference type="Proteomes" id="UP000178911">
    <property type="component" value="Unassembled WGS sequence"/>
</dbReference>
<keyword evidence="7 9" id="KW-0573">Peptidoglycan synthesis</keyword>
<dbReference type="GO" id="GO:0071555">
    <property type="term" value="P:cell wall organization"/>
    <property type="evidence" value="ECO:0007669"/>
    <property type="project" value="UniProtKB-KW"/>
</dbReference>
<dbReference type="GO" id="GO:0009252">
    <property type="term" value="P:peptidoglycan biosynthetic process"/>
    <property type="evidence" value="ECO:0007669"/>
    <property type="project" value="UniProtKB-UniPathway"/>
</dbReference>
<evidence type="ECO:0000259" key="12">
    <source>
        <dbReference type="Pfam" id="PF08245"/>
    </source>
</evidence>
<evidence type="ECO:0000256" key="6">
    <source>
        <dbReference type="ARBA" id="ARBA00022960"/>
    </source>
</evidence>
<dbReference type="Gene3D" id="3.40.1190.10">
    <property type="entry name" value="Mur-like, catalytic domain"/>
    <property type="match status" value="1"/>
</dbReference>
<keyword evidence="4" id="KW-0547">Nucleotide-binding</keyword>
<dbReference type="UniPathway" id="UPA00219"/>
<dbReference type="GO" id="GO:0005737">
    <property type="term" value="C:cytoplasm"/>
    <property type="evidence" value="ECO:0007669"/>
    <property type="project" value="UniProtKB-SubCell"/>
</dbReference>
<evidence type="ECO:0000256" key="5">
    <source>
        <dbReference type="ARBA" id="ARBA00022840"/>
    </source>
</evidence>
<dbReference type="InterPro" id="IPR018109">
    <property type="entry name" value="Folylpolyglutamate_synth_CS"/>
</dbReference>
<evidence type="ECO:0008006" key="15">
    <source>
        <dbReference type="Google" id="ProtNLM"/>
    </source>
</evidence>
<reference evidence="13 14" key="1">
    <citation type="journal article" date="2016" name="Nat. Commun.">
        <title>Thousands of microbial genomes shed light on interconnected biogeochemical processes in an aquifer system.</title>
        <authorList>
            <person name="Anantharaman K."/>
            <person name="Brown C.T."/>
            <person name="Hug L.A."/>
            <person name="Sharon I."/>
            <person name="Castelle C.J."/>
            <person name="Probst A.J."/>
            <person name="Thomas B.C."/>
            <person name="Singh A."/>
            <person name="Wilkins M.J."/>
            <person name="Karaoz U."/>
            <person name="Brodie E.L."/>
            <person name="Williams K.H."/>
            <person name="Hubbard S.S."/>
            <person name="Banfield J.F."/>
        </authorList>
    </citation>
    <scope>NUCLEOTIDE SEQUENCE [LARGE SCALE GENOMIC DNA]</scope>
</reference>